<dbReference type="InterPro" id="IPR003085">
    <property type="entry name" value="AcuC"/>
</dbReference>
<dbReference type="Gene3D" id="3.40.800.20">
    <property type="entry name" value="Histone deacetylase domain"/>
    <property type="match status" value="1"/>
</dbReference>
<dbReference type="UniPathway" id="UPA00040"/>
<dbReference type="CDD" id="cd09994">
    <property type="entry name" value="HDAC_AcuC_like"/>
    <property type="match status" value="1"/>
</dbReference>
<feature type="domain" description="Histone deacetylase" evidence="5">
    <location>
        <begin position="20"/>
        <end position="309"/>
    </location>
</feature>
<dbReference type="Pfam" id="PF00850">
    <property type="entry name" value="Hist_deacetyl"/>
    <property type="match status" value="1"/>
</dbReference>
<dbReference type="SUPFAM" id="SSF52768">
    <property type="entry name" value="Arginase/deacetylase"/>
    <property type="match status" value="1"/>
</dbReference>
<comment type="similarity">
    <text evidence="2">Belongs to the histone deacetylase family.</text>
</comment>
<evidence type="ECO:0000256" key="1">
    <source>
        <dbReference type="ARBA" id="ARBA00005101"/>
    </source>
</evidence>
<comment type="caution">
    <text evidence="6">The sequence shown here is derived from an EMBL/GenBank/DDBJ whole genome shotgun (WGS) entry which is preliminary data.</text>
</comment>
<reference evidence="6 7" key="1">
    <citation type="submission" date="2017-10" db="EMBL/GenBank/DDBJ databases">
        <title>Draft genome of Longibacter Salinarum.</title>
        <authorList>
            <person name="Goh K.M."/>
            <person name="Shamsir M.S."/>
            <person name="Lim S.W."/>
        </authorList>
    </citation>
    <scope>NUCLEOTIDE SEQUENCE [LARGE SCALE GENOMIC DNA]</scope>
    <source>
        <strain evidence="6 7">KCTC 52045</strain>
    </source>
</reference>
<comment type="pathway">
    <text evidence="1">Ketone degradation; acetoin degradation.</text>
</comment>
<dbReference type="OrthoDB" id="9808367at2"/>
<organism evidence="6 7">
    <name type="scientific">Longibacter salinarum</name>
    <dbReference type="NCBI Taxonomy" id="1850348"/>
    <lineage>
        <taxon>Bacteria</taxon>
        <taxon>Pseudomonadati</taxon>
        <taxon>Rhodothermota</taxon>
        <taxon>Rhodothermia</taxon>
        <taxon>Rhodothermales</taxon>
        <taxon>Salisaetaceae</taxon>
        <taxon>Longibacter</taxon>
    </lineage>
</organism>
<proteinExistence type="inferred from homology"/>
<evidence type="ECO:0000313" key="7">
    <source>
        <dbReference type="Proteomes" id="UP000220102"/>
    </source>
</evidence>
<protein>
    <recommendedName>
        <fullName evidence="3">Acetoin utilization protein AcuC</fullName>
    </recommendedName>
</protein>
<dbReference type="PANTHER" id="PTHR10625:SF10">
    <property type="entry name" value="HISTONE DEACETYLASE HDAC1"/>
    <property type="match status" value="1"/>
</dbReference>
<dbReference type="EMBL" id="PDEQ01000004">
    <property type="protein sequence ID" value="PEN13615.1"/>
    <property type="molecule type" value="Genomic_DNA"/>
</dbReference>
<dbReference type="InterPro" id="IPR000286">
    <property type="entry name" value="HDACs"/>
</dbReference>
<evidence type="ECO:0000313" key="6">
    <source>
        <dbReference type="EMBL" id="PEN13615.1"/>
    </source>
</evidence>
<evidence type="ECO:0000256" key="4">
    <source>
        <dbReference type="ARBA" id="ARBA00022627"/>
    </source>
</evidence>
<dbReference type="PANTHER" id="PTHR10625">
    <property type="entry name" value="HISTONE DEACETYLASE HDAC1-RELATED"/>
    <property type="match status" value="1"/>
</dbReference>
<dbReference type="InterPro" id="IPR037138">
    <property type="entry name" value="His_deacetylse_dom_sf"/>
</dbReference>
<dbReference type="PRINTS" id="PR01270">
    <property type="entry name" value="HDASUPER"/>
</dbReference>
<name>A0A2A8CY43_9BACT</name>
<dbReference type="GO" id="GO:0004407">
    <property type="term" value="F:histone deacetylase activity"/>
    <property type="evidence" value="ECO:0007669"/>
    <property type="project" value="TreeGrafter"/>
</dbReference>
<evidence type="ECO:0000256" key="3">
    <source>
        <dbReference type="ARBA" id="ARBA00020218"/>
    </source>
</evidence>
<keyword evidence="7" id="KW-1185">Reference proteome</keyword>
<keyword evidence="4" id="KW-0006">Acetoin catabolism</keyword>
<dbReference type="PRINTS" id="PR01272">
    <property type="entry name" value="ACUCPROTEIN"/>
</dbReference>
<gene>
    <name evidence="6" type="ORF">CRI94_09925</name>
</gene>
<dbReference type="InterPro" id="IPR023696">
    <property type="entry name" value="Ureohydrolase_dom_sf"/>
</dbReference>
<evidence type="ECO:0000259" key="5">
    <source>
        <dbReference type="Pfam" id="PF00850"/>
    </source>
</evidence>
<evidence type="ECO:0000256" key="2">
    <source>
        <dbReference type="ARBA" id="ARBA00005947"/>
    </source>
</evidence>
<dbReference type="GO" id="GO:0045150">
    <property type="term" value="P:acetoin catabolic process"/>
    <property type="evidence" value="ECO:0007669"/>
    <property type="project" value="UniProtKB-UniPathway"/>
</dbReference>
<accession>A0A2A8CY43</accession>
<dbReference type="RefSeq" id="WP_098075538.1">
    <property type="nucleotide sequence ID" value="NZ_PDEQ01000004.1"/>
</dbReference>
<dbReference type="InterPro" id="IPR023801">
    <property type="entry name" value="His_deacetylse_dom"/>
</dbReference>
<dbReference type="AlphaFoldDB" id="A0A2A8CY43"/>
<sequence>MSTTVLSSPRYRDYDFGPEHPFSPVRLEMLMDLLEHLDVDLDMVEPPLASTDDILTVHAEKFVRQVEAASGGTPGAAMSRYGLGTADVPIFDGMDEAARSLVGGTLHGAERIEQGEATRVLQLGGGLHHAQEKLASGFCVYNDLSVAIQHLRDAGRRVAYLDIDVHHGDGVQALHYDDPNVLTISLHESGRYLFPGTGTVHEIGKGAGEGTSLNVPLEPFTEADSYLDVFERVVPYAIENFMPEVMVVQCGADAHFSDPLADLLLDTHVYETLFDHIFDLADDHCNGRLLLTLGGGYQMDATVRIWTLLALKATGHPIPDALPDAWLANWKERLGEDLTPTLHDAPDKTFDIPRKETIYQQNQRVSKRVLELLAPLWY</sequence>
<dbReference type="Proteomes" id="UP000220102">
    <property type="component" value="Unassembled WGS sequence"/>
</dbReference>
<dbReference type="GO" id="GO:0040029">
    <property type="term" value="P:epigenetic regulation of gene expression"/>
    <property type="evidence" value="ECO:0007669"/>
    <property type="project" value="TreeGrafter"/>
</dbReference>